<comment type="similarity">
    <text evidence="1">Belongs to the ADP-ribosylglycohydrolase family.</text>
</comment>
<feature type="binding site" evidence="3">
    <location>
        <position position="266"/>
    </location>
    <ligand>
        <name>Mg(2+)</name>
        <dbReference type="ChEBI" id="CHEBI:18420"/>
        <label>1</label>
    </ligand>
</feature>
<sequence length="497" mass="54049">MRVDLPAGTYSDDTQLRLAVCRSIRGDGSFDAETFAKIEVTVWPTYALGGGLGTKAAATNLGKRSVNWFSNFFEVSGQSYVKGGGNGAAMRIQPHVWNSLSTTDEMLVSVLQDSLVTHGHPHGFCGALFHALCLSYVFVHQKLPGVEDWNGFVVRFSDVPRLIAYDPQLAAFWLSTWEAQSGASLQAAMLQMQDEAIQDVRAVDKLLQGSGAKAYRDILDSIGCLTPKFRGSGFKTALAAAALARLCAKEMPQHALILAANELDSDTDTIATMAGALLGALSSDEPRWAIQDKEYIAHEAERLALISLGEPQDSFDYPDLGRWTAPARQTASVGRIEGKIAIAGLGFLAPLGEEYRTSDAVWQWFSLPFGQSILAKRRANEIGELAPSQMPGPRQPAPQRTTRAVPREREAQTSLPLDSVVSRPVEAKRGPESRQSAIAARDTLDAWTDAVIQSDFDDLTLGRLLNRCIERSSSIDSAVAFAAIVAKAKLARMRRRR</sequence>
<dbReference type="InterPro" id="IPR005502">
    <property type="entry name" value="Ribosyl_crysJ1"/>
</dbReference>
<dbReference type="InterPro" id="IPR050792">
    <property type="entry name" value="ADP-ribosylglycohydrolase"/>
</dbReference>
<feature type="binding site" evidence="3">
    <location>
        <position position="12"/>
    </location>
    <ligand>
        <name>Mg(2+)</name>
        <dbReference type="ChEBI" id="CHEBI:18420"/>
        <label>1</label>
    </ligand>
</feature>
<organism evidence="5 6">
    <name type="scientific">Sphingomonas jinjuensis</name>
    <dbReference type="NCBI Taxonomy" id="535907"/>
    <lineage>
        <taxon>Bacteria</taxon>
        <taxon>Pseudomonadati</taxon>
        <taxon>Pseudomonadota</taxon>
        <taxon>Alphaproteobacteria</taxon>
        <taxon>Sphingomonadales</taxon>
        <taxon>Sphingomonadaceae</taxon>
        <taxon>Sphingomonas</taxon>
    </lineage>
</organism>
<dbReference type="AlphaFoldDB" id="A0A840F4N5"/>
<protein>
    <submittedName>
        <fullName evidence="5">ADP-ribosylglycohydrolase</fullName>
    </submittedName>
</protein>
<feature type="binding site" evidence="3">
    <location>
        <position position="269"/>
    </location>
    <ligand>
        <name>Mg(2+)</name>
        <dbReference type="ChEBI" id="CHEBI:18420"/>
        <label>1</label>
    </ligand>
</feature>
<dbReference type="SUPFAM" id="SSF101478">
    <property type="entry name" value="ADP-ribosylglycohydrolase"/>
    <property type="match status" value="1"/>
</dbReference>
<feature type="binding site" evidence="3">
    <location>
        <position position="11"/>
    </location>
    <ligand>
        <name>Mg(2+)</name>
        <dbReference type="ChEBI" id="CHEBI:18420"/>
        <label>1</label>
    </ligand>
</feature>
<comment type="cofactor">
    <cofactor evidence="3">
        <name>Mg(2+)</name>
        <dbReference type="ChEBI" id="CHEBI:18420"/>
    </cofactor>
    <text evidence="3">Binds 2 magnesium ions per subunit.</text>
</comment>
<name>A0A840F4N5_9SPHN</name>
<proteinExistence type="inferred from homology"/>
<evidence type="ECO:0000313" key="5">
    <source>
        <dbReference type="EMBL" id="MBB4152759.1"/>
    </source>
</evidence>
<evidence type="ECO:0000256" key="1">
    <source>
        <dbReference type="ARBA" id="ARBA00010702"/>
    </source>
</evidence>
<dbReference type="PANTHER" id="PTHR16222">
    <property type="entry name" value="ADP-RIBOSYLGLYCOHYDROLASE"/>
    <property type="match status" value="1"/>
</dbReference>
<keyword evidence="3" id="KW-0479">Metal-binding</keyword>
<dbReference type="InterPro" id="IPR036705">
    <property type="entry name" value="Ribosyl_crysJ1_sf"/>
</dbReference>
<dbReference type="EMBL" id="JACIEV010000001">
    <property type="protein sequence ID" value="MBB4152759.1"/>
    <property type="molecule type" value="Genomic_DNA"/>
</dbReference>
<dbReference type="Gene3D" id="1.10.4080.10">
    <property type="entry name" value="ADP-ribosylation/Crystallin J1"/>
    <property type="match status" value="1"/>
</dbReference>
<evidence type="ECO:0000256" key="3">
    <source>
        <dbReference type="PIRSR" id="PIRSR605502-1"/>
    </source>
</evidence>
<comment type="caution">
    <text evidence="5">The sequence shown here is derived from an EMBL/GenBank/DDBJ whole genome shotgun (WGS) entry which is preliminary data.</text>
</comment>
<evidence type="ECO:0000256" key="2">
    <source>
        <dbReference type="ARBA" id="ARBA00022801"/>
    </source>
</evidence>
<reference evidence="5 6" key="1">
    <citation type="submission" date="2020-08" db="EMBL/GenBank/DDBJ databases">
        <title>Genomic Encyclopedia of Type Strains, Phase IV (KMG-IV): sequencing the most valuable type-strain genomes for metagenomic binning, comparative biology and taxonomic classification.</title>
        <authorList>
            <person name="Goeker M."/>
        </authorList>
    </citation>
    <scope>NUCLEOTIDE SEQUENCE [LARGE SCALE GENOMIC DNA]</scope>
    <source>
        <strain evidence="5 6">YC6723</strain>
    </source>
</reference>
<accession>A0A840F4N5</accession>
<dbReference type="PANTHER" id="PTHR16222:SF24">
    <property type="entry name" value="ADP-RIBOSYLHYDROLASE ARH3"/>
    <property type="match status" value="1"/>
</dbReference>
<dbReference type="GO" id="GO:0046872">
    <property type="term" value="F:metal ion binding"/>
    <property type="evidence" value="ECO:0007669"/>
    <property type="project" value="UniProtKB-KW"/>
</dbReference>
<feature type="binding site" evidence="3">
    <location>
        <position position="268"/>
    </location>
    <ligand>
        <name>Mg(2+)</name>
        <dbReference type="ChEBI" id="CHEBI:18420"/>
        <label>1</label>
    </ligand>
</feature>
<feature type="binding site" evidence="3">
    <location>
        <position position="13"/>
    </location>
    <ligand>
        <name>Mg(2+)</name>
        <dbReference type="ChEBI" id="CHEBI:18420"/>
        <label>1</label>
    </ligand>
</feature>
<feature type="region of interest" description="Disordered" evidence="4">
    <location>
        <begin position="385"/>
        <end position="413"/>
    </location>
</feature>
<dbReference type="Proteomes" id="UP000529795">
    <property type="component" value="Unassembled WGS sequence"/>
</dbReference>
<evidence type="ECO:0000313" key="6">
    <source>
        <dbReference type="Proteomes" id="UP000529795"/>
    </source>
</evidence>
<keyword evidence="3" id="KW-0460">Magnesium</keyword>
<evidence type="ECO:0000256" key="4">
    <source>
        <dbReference type="SAM" id="MobiDB-lite"/>
    </source>
</evidence>
<dbReference type="Pfam" id="PF03747">
    <property type="entry name" value="ADP_ribosyl_GH"/>
    <property type="match status" value="1"/>
</dbReference>
<keyword evidence="6" id="KW-1185">Reference proteome</keyword>
<keyword evidence="2 5" id="KW-0378">Hydrolase</keyword>
<dbReference type="GO" id="GO:0016787">
    <property type="term" value="F:hydrolase activity"/>
    <property type="evidence" value="ECO:0007669"/>
    <property type="project" value="UniProtKB-KW"/>
</dbReference>
<gene>
    <name evidence="5" type="ORF">GGQ80_000635</name>
</gene>